<feature type="chain" id="PRO_5038049607" evidence="13">
    <location>
        <begin position="30"/>
        <end position="779"/>
    </location>
</feature>
<dbReference type="Pfam" id="PF00593">
    <property type="entry name" value="TonB_dep_Rec_b-barrel"/>
    <property type="match status" value="1"/>
</dbReference>
<evidence type="ECO:0000256" key="8">
    <source>
        <dbReference type="ARBA" id="ARBA00023077"/>
    </source>
</evidence>
<evidence type="ECO:0000256" key="9">
    <source>
        <dbReference type="ARBA" id="ARBA00023136"/>
    </source>
</evidence>
<dbReference type="Pfam" id="PF07715">
    <property type="entry name" value="Plug"/>
    <property type="match status" value="1"/>
</dbReference>
<evidence type="ECO:0000259" key="14">
    <source>
        <dbReference type="Pfam" id="PF00593"/>
    </source>
</evidence>
<keyword evidence="7" id="KW-0406">Ion transport</keyword>
<keyword evidence="17" id="KW-1185">Reference proteome</keyword>
<keyword evidence="13" id="KW-0732">Signal</keyword>
<keyword evidence="2 11" id="KW-0813">Transport</keyword>
<accession>A0A941D344</accession>
<gene>
    <name evidence="16" type="ORF">JKL49_18680</name>
</gene>
<name>A0A941D344_9CAUL</name>
<evidence type="ECO:0000256" key="3">
    <source>
        <dbReference type="ARBA" id="ARBA00022452"/>
    </source>
</evidence>
<evidence type="ECO:0000256" key="10">
    <source>
        <dbReference type="ARBA" id="ARBA00023237"/>
    </source>
</evidence>
<evidence type="ECO:0000256" key="7">
    <source>
        <dbReference type="ARBA" id="ARBA00023065"/>
    </source>
</evidence>
<dbReference type="InterPro" id="IPR000531">
    <property type="entry name" value="Beta-barrel_TonB"/>
</dbReference>
<dbReference type="InterPro" id="IPR012910">
    <property type="entry name" value="Plug_dom"/>
</dbReference>
<keyword evidence="3 11" id="KW-1134">Transmembrane beta strand</keyword>
<keyword evidence="16" id="KW-0675">Receptor</keyword>
<evidence type="ECO:0000256" key="2">
    <source>
        <dbReference type="ARBA" id="ARBA00022448"/>
    </source>
</evidence>
<dbReference type="AlphaFoldDB" id="A0A941D344"/>
<protein>
    <submittedName>
        <fullName evidence="16">TonB-dependent receptor</fullName>
    </submittedName>
</protein>
<keyword evidence="5 11" id="KW-0812">Transmembrane</keyword>
<evidence type="ECO:0000313" key="16">
    <source>
        <dbReference type="EMBL" id="MBR7621425.1"/>
    </source>
</evidence>
<dbReference type="EMBL" id="JAGSGD010000001">
    <property type="protein sequence ID" value="MBR7621425.1"/>
    <property type="molecule type" value="Genomic_DNA"/>
</dbReference>
<dbReference type="Proteomes" id="UP000622580">
    <property type="component" value="Unassembled WGS sequence"/>
</dbReference>
<keyword evidence="9 11" id="KW-0472">Membrane</keyword>
<evidence type="ECO:0000256" key="1">
    <source>
        <dbReference type="ARBA" id="ARBA00004571"/>
    </source>
</evidence>
<comment type="caution">
    <text evidence="16">The sequence shown here is derived from an EMBL/GenBank/DDBJ whole genome shotgun (WGS) entry which is preliminary data.</text>
</comment>
<evidence type="ECO:0000256" key="6">
    <source>
        <dbReference type="ARBA" id="ARBA00023004"/>
    </source>
</evidence>
<dbReference type="PANTHER" id="PTHR32552:SF81">
    <property type="entry name" value="TONB-DEPENDENT OUTER MEMBRANE RECEPTOR"/>
    <property type="match status" value="1"/>
</dbReference>
<evidence type="ECO:0000256" key="12">
    <source>
        <dbReference type="RuleBase" id="RU003357"/>
    </source>
</evidence>
<keyword evidence="4" id="KW-0410">Iron transport</keyword>
<evidence type="ECO:0000256" key="11">
    <source>
        <dbReference type="PROSITE-ProRule" id="PRU01360"/>
    </source>
</evidence>
<feature type="domain" description="TonB-dependent receptor plug" evidence="15">
    <location>
        <begin position="52"/>
        <end position="162"/>
    </location>
</feature>
<dbReference type="Gene3D" id="2.40.170.20">
    <property type="entry name" value="TonB-dependent receptor, beta-barrel domain"/>
    <property type="match status" value="1"/>
</dbReference>
<keyword evidence="8 12" id="KW-0798">TonB box</keyword>
<evidence type="ECO:0000256" key="4">
    <source>
        <dbReference type="ARBA" id="ARBA00022496"/>
    </source>
</evidence>
<evidence type="ECO:0000313" key="17">
    <source>
        <dbReference type="Proteomes" id="UP000622580"/>
    </source>
</evidence>
<feature type="domain" description="TonB-dependent receptor-like beta-barrel" evidence="14">
    <location>
        <begin position="312"/>
        <end position="740"/>
    </location>
</feature>
<dbReference type="GO" id="GO:0006826">
    <property type="term" value="P:iron ion transport"/>
    <property type="evidence" value="ECO:0007669"/>
    <property type="project" value="UniProtKB-KW"/>
</dbReference>
<dbReference type="InterPro" id="IPR036942">
    <property type="entry name" value="Beta-barrel_TonB_sf"/>
</dbReference>
<organism evidence="16 17">
    <name type="scientific">Phenylobacterium glaciei</name>
    <dbReference type="NCBI Taxonomy" id="2803784"/>
    <lineage>
        <taxon>Bacteria</taxon>
        <taxon>Pseudomonadati</taxon>
        <taxon>Pseudomonadota</taxon>
        <taxon>Alphaproteobacteria</taxon>
        <taxon>Caulobacterales</taxon>
        <taxon>Caulobacteraceae</taxon>
        <taxon>Phenylobacterium</taxon>
    </lineage>
</organism>
<comment type="subcellular location">
    <subcellularLocation>
        <location evidence="1 11">Cell outer membrane</location>
        <topology evidence="1 11">Multi-pass membrane protein</topology>
    </subcellularLocation>
</comment>
<dbReference type="InterPro" id="IPR039426">
    <property type="entry name" value="TonB-dep_rcpt-like"/>
</dbReference>
<evidence type="ECO:0000259" key="15">
    <source>
        <dbReference type="Pfam" id="PF07715"/>
    </source>
</evidence>
<dbReference type="SUPFAM" id="SSF56935">
    <property type="entry name" value="Porins"/>
    <property type="match status" value="1"/>
</dbReference>
<keyword evidence="10 11" id="KW-0998">Cell outer membrane</keyword>
<comment type="similarity">
    <text evidence="11 12">Belongs to the TonB-dependent receptor family.</text>
</comment>
<dbReference type="PANTHER" id="PTHR32552">
    <property type="entry name" value="FERRICHROME IRON RECEPTOR-RELATED"/>
    <property type="match status" value="1"/>
</dbReference>
<sequence length="779" mass="85420">MRAKTSLPRRMALSAVLMTSTMLAGSAYAQSAGGGAMVEELVVTAQKREENLQDVPVAVTAFTTKKLEQLNVNDFAGYVKYLPSVSFQSGAPGYSNVYMRGVASGGDGNHSGSLPSVGTYLDEAPITTIGGALDLHIYDIARVEALAGPQGTLYGASSQAGTLRIITNQPEIGDYSAKYDLQANTVAHGGRGHVLEGMVNVPMSDQMAIRLVAWDEHDAGYIDNVKGSRTYPVSGVTITSTAKKDYNEVDTFGARVALLLRLNENWTIKPTIMGQDQKTTGVFGYDPLIGELKVQHYLPEDNHDRWYQAALAVEGKVSDLDLVYTGAYMSRKIDSHTDYTDYSYFYDTLYGSGAYITDASGAIIDPTQRISGHDKFTRYSHEIRLSSPQDWRTRFVLGAFAQRQSHFIEQNYQITNFDPALSPTGWPGTVWLTEQFRVDRDYAAFAEVSFDITPKLTVTGGMRAFKSDNSLKGFFGFGSGFSSKTGEAACFAPTSVGKGPCTNLDKRVKETGQIFKANATYKIDDDKMVYATYSEGFRPGGINRRGTRAPYDSDYLYNYELGWKTQWADNTVRFNGAVYVEDWKDFQFSFLGPNAFTEIQNAGQARIKGAEVELSWVPIQGLTIGGAATYTDAKLTEDYCGTVNPATGKPVQTCATPQAPTGTALPVTPKIKANTTVRYEFPWAGFDAHLQGAFVYQSSNWGDLRLAERAELGKLRAYAQADFTAGVARDNWHAELSILNAFDKRGDQYRYVGCPSCGAEPYFVVTRPRTIAISFGQAF</sequence>
<keyword evidence="6" id="KW-0408">Iron</keyword>
<reference evidence="16" key="1">
    <citation type="submission" date="2021-04" db="EMBL/GenBank/DDBJ databases">
        <title>Draft genome assembly of strain Phenylobacterium sp. 20VBR1 using MiniION and Illumina platforms.</title>
        <authorList>
            <person name="Thomas F.A."/>
            <person name="Krishnan K.P."/>
            <person name="Sinha R.K."/>
        </authorList>
    </citation>
    <scope>NUCLEOTIDE SEQUENCE</scope>
    <source>
        <strain evidence="16">20VBR1</strain>
    </source>
</reference>
<evidence type="ECO:0000256" key="13">
    <source>
        <dbReference type="SAM" id="SignalP"/>
    </source>
</evidence>
<dbReference type="PROSITE" id="PS52016">
    <property type="entry name" value="TONB_DEPENDENT_REC_3"/>
    <property type="match status" value="1"/>
</dbReference>
<dbReference type="RefSeq" id="WP_215342583.1">
    <property type="nucleotide sequence ID" value="NZ_JAGSGD010000001.1"/>
</dbReference>
<dbReference type="GO" id="GO:0009279">
    <property type="term" value="C:cell outer membrane"/>
    <property type="evidence" value="ECO:0007669"/>
    <property type="project" value="UniProtKB-SubCell"/>
</dbReference>
<feature type="signal peptide" evidence="13">
    <location>
        <begin position="1"/>
        <end position="29"/>
    </location>
</feature>
<proteinExistence type="inferred from homology"/>
<evidence type="ECO:0000256" key="5">
    <source>
        <dbReference type="ARBA" id="ARBA00022692"/>
    </source>
</evidence>